<dbReference type="PANTHER" id="PTHR30055">
    <property type="entry name" value="HTH-TYPE TRANSCRIPTIONAL REGULATOR RUTR"/>
    <property type="match status" value="1"/>
</dbReference>
<dbReference type="GO" id="GO:0000976">
    <property type="term" value="F:transcription cis-regulatory region binding"/>
    <property type="evidence" value="ECO:0007669"/>
    <property type="project" value="TreeGrafter"/>
</dbReference>
<dbReference type="Proteomes" id="UP000640052">
    <property type="component" value="Unassembled WGS sequence"/>
</dbReference>
<accession>A0A919QDF0</accession>
<keyword evidence="2 4" id="KW-0238">DNA-binding</keyword>
<keyword evidence="3" id="KW-0804">Transcription</keyword>
<reference evidence="7" key="1">
    <citation type="submission" date="2021-01" db="EMBL/GenBank/DDBJ databases">
        <title>Whole genome shotgun sequence of Acrocarpospora phusangensis NBRC 108782.</title>
        <authorList>
            <person name="Komaki H."/>
            <person name="Tamura T."/>
        </authorList>
    </citation>
    <scope>NUCLEOTIDE SEQUENCE</scope>
    <source>
        <strain evidence="7">NBRC 108782</strain>
    </source>
</reference>
<evidence type="ECO:0000256" key="4">
    <source>
        <dbReference type="PROSITE-ProRule" id="PRU00335"/>
    </source>
</evidence>
<comment type="caution">
    <text evidence="7">The sequence shown here is derived from an EMBL/GenBank/DDBJ whole genome shotgun (WGS) entry which is preliminary data.</text>
</comment>
<dbReference type="PANTHER" id="PTHR30055:SF234">
    <property type="entry name" value="HTH-TYPE TRANSCRIPTIONAL REGULATOR BETI"/>
    <property type="match status" value="1"/>
</dbReference>
<dbReference type="EMBL" id="BOOA01000047">
    <property type="protein sequence ID" value="GIH26902.1"/>
    <property type="molecule type" value="Genomic_DNA"/>
</dbReference>
<evidence type="ECO:0000313" key="8">
    <source>
        <dbReference type="Proteomes" id="UP000640052"/>
    </source>
</evidence>
<dbReference type="Pfam" id="PF00440">
    <property type="entry name" value="TetR_N"/>
    <property type="match status" value="1"/>
</dbReference>
<dbReference type="AlphaFoldDB" id="A0A919QDF0"/>
<evidence type="ECO:0000256" key="5">
    <source>
        <dbReference type="SAM" id="MobiDB-lite"/>
    </source>
</evidence>
<evidence type="ECO:0000256" key="1">
    <source>
        <dbReference type="ARBA" id="ARBA00023015"/>
    </source>
</evidence>
<dbReference type="SUPFAM" id="SSF46689">
    <property type="entry name" value="Homeodomain-like"/>
    <property type="match status" value="1"/>
</dbReference>
<feature type="domain" description="HTH tetR-type" evidence="6">
    <location>
        <begin position="16"/>
        <end position="76"/>
    </location>
</feature>
<evidence type="ECO:0000313" key="7">
    <source>
        <dbReference type="EMBL" id="GIH26902.1"/>
    </source>
</evidence>
<name>A0A919QDF0_9ACTN</name>
<evidence type="ECO:0000259" key="6">
    <source>
        <dbReference type="PROSITE" id="PS50977"/>
    </source>
</evidence>
<protein>
    <submittedName>
        <fullName evidence="7">TetR family transcriptional regulator</fullName>
    </submittedName>
</protein>
<feature type="DNA-binding region" description="H-T-H motif" evidence="4">
    <location>
        <begin position="39"/>
        <end position="58"/>
    </location>
</feature>
<dbReference type="InterPro" id="IPR009057">
    <property type="entry name" value="Homeodomain-like_sf"/>
</dbReference>
<dbReference type="Pfam" id="PF17929">
    <property type="entry name" value="TetR_C_34"/>
    <property type="match status" value="1"/>
</dbReference>
<keyword evidence="8" id="KW-1185">Reference proteome</keyword>
<dbReference type="InterPro" id="IPR041483">
    <property type="entry name" value="TetR_C_34"/>
</dbReference>
<feature type="compositionally biased region" description="Polar residues" evidence="5">
    <location>
        <begin position="219"/>
        <end position="230"/>
    </location>
</feature>
<dbReference type="PROSITE" id="PS50977">
    <property type="entry name" value="HTH_TETR_2"/>
    <property type="match status" value="1"/>
</dbReference>
<organism evidence="7 8">
    <name type="scientific">Acrocarpospora phusangensis</name>
    <dbReference type="NCBI Taxonomy" id="1070424"/>
    <lineage>
        <taxon>Bacteria</taxon>
        <taxon>Bacillati</taxon>
        <taxon>Actinomycetota</taxon>
        <taxon>Actinomycetes</taxon>
        <taxon>Streptosporangiales</taxon>
        <taxon>Streptosporangiaceae</taxon>
        <taxon>Acrocarpospora</taxon>
    </lineage>
</organism>
<evidence type="ECO:0000256" key="2">
    <source>
        <dbReference type="ARBA" id="ARBA00023125"/>
    </source>
</evidence>
<dbReference type="InterPro" id="IPR001647">
    <property type="entry name" value="HTH_TetR"/>
</dbReference>
<dbReference type="GO" id="GO:0003700">
    <property type="term" value="F:DNA-binding transcription factor activity"/>
    <property type="evidence" value="ECO:0007669"/>
    <property type="project" value="TreeGrafter"/>
</dbReference>
<keyword evidence="1" id="KW-0805">Transcription regulation</keyword>
<gene>
    <name evidence="7" type="ORF">Aph01nite_52120</name>
</gene>
<proteinExistence type="predicted"/>
<sequence length="238" mass="25546">MAQVTFIRARRPEQKRLRREAILVAARELAIQVGVQQVSLGGVAAAVGLAKSNVVRYFGTREEIYLELAADAWQEWGEAVTPLLRAGGDPIAVLTETLEARPLFCDLLSQTVITLERNVSMEAARVFKRLMLRIIAEVGAEVAAARPGLTESEGAELVGTASALAGTLYPIVNPSPVMVELYAQNPDIAAACPRFAPTMLRTLTAIAIGLPAMRERDQGSSAKRSTSSVGPETMMMSP</sequence>
<dbReference type="RefSeq" id="WP_204043574.1">
    <property type="nucleotide sequence ID" value="NZ_BOOA01000047.1"/>
</dbReference>
<dbReference type="Gene3D" id="1.10.357.10">
    <property type="entry name" value="Tetracycline Repressor, domain 2"/>
    <property type="match status" value="1"/>
</dbReference>
<feature type="region of interest" description="Disordered" evidence="5">
    <location>
        <begin position="216"/>
        <end position="238"/>
    </location>
</feature>
<dbReference type="InterPro" id="IPR050109">
    <property type="entry name" value="HTH-type_TetR-like_transc_reg"/>
</dbReference>
<evidence type="ECO:0000256" key="3">
    <source>
        <dbReference type="ARBA" id="ARBA00023163"/>
    </source>
</evidence>